<evidence type="ECO:0000256" key="1">
    <source>
        <dbReference type="SAM" id="Phobius"/>
    </source>
</evidence>
<feature type="transmembrane region" description="Helical" evidence="1">
    <location>
        <begin position="12"/>
        <end position="31"/>
    </location>
</feature>
<keyword evidence="3" id="KW-1185">Reference proteome</keyword>
<name>A0AA41U763_9MICO</name>
<evidence type="ECO:0000313" key="3">
    <source>
        <dbReference type="Proteomes" id="UP001165405"/>
    </source>
</evidence>
<keyword evidence="1" id="KW-0472">Membrane</keyword>
<reference evidence="2" key="1">
    <citation type="submission" date="2022-01" db="EMBL/GenBank/DDBJ databases">
        <title>Antribacter sp. nov., isolated from Guizhou of China.</title>
        <authorList>
            <person name="Chengliang C."/>
            <person name="Ya Z."/>
        </authorList>
    </citation>
    <scope>NUCLEOTIDE SEQUENCE</scope>
    <source>
        <strain evidence="2">KLBMP 9083</strain>
    </source>
</reference>
<dbReference type="EMBL" id="JAKGSG010000034">
    <property type="protein sequence ID" value="MCF4121738.1"/>
    <property type="molecule type" value="Genomic_DNA"/>
</dbReference>
<dbReference type="AlphaFoldDB" id="A0AA41U763"/>
<dbReference type="Proteomes" id="UP001165405">
    <property type="component" value="Unassembled WGS sequence"/>
</dbReference>
<dbReference type="RefSeq" id="WP_236089535.1">
    <property type="nucleotide sequence ID" value="NZ_JAKGSG010000034.1"/>
</dbReference>
<feature type="transmembrane region" description="Helical" evidence="1">
    <location>
        <begin position="74"/>
        <end position="91"/>
    </location>
</feature>
<proteinExistence type="predicted"/>
<sequence>MTDDGAPAQAAVPIRVGLGWAMAGLVLLLVAASQTLAWVSFLLGVLPSWLWWLLEHGGSNGMLPENLGSVTGRALAWLAGVVVTLVAVARVARRRAARDRKVVAALGVAALLGLAPVLALTAPHGVGLTHNDTLRDFHTLRPALDEVAALVERGDLFGWYADLPASLEFVSVTGAVEVSSARDATSAMGVVVPQWAALVDDAGGYIYSPGGPPVGWDMYSLACEDPEPLEDGWWACAMRPVSP</sequence>
<evidence type="ECO:0000313" key="2">
    <source>
        <dbReference type="EMBL" id="MCF4121738.1"/>
    </source>
</evidence>
<organism evidence="2 3">
    <name type="scientific">Antribacter soli</name>
    <dbReference type="NCBI Taxonomy" id="2910976"/>
    <lineage>
        <taxon>Bacteria</taxon>
        <taxon>Bacillati</taxon>
        <taxon>Actinomycetota</taxon>
        <taxon>Actinomycetes</taxon>
        <taxon>Micrococcales</taxon>
        <taxon>Promicromonosporaceae</taxon>
        <taxon>Antribacter</taxon>
    </lineage>
</organism>
<keyword evidence="1" id="KW-0812">Transmembrane</keyword>
<accession>A0AA41U763</accession>
<feature type="transmembrane region" description="Helical" evidence="1">
    <location>
        <begin position="103"/>
        <end position="122"/>
    </location>
</feature>
<protein>
    <submittedName>
        <fullName evidence="2">Uncharacterized protein</fullName>
    </submittedName>
</protein>
<comment type="caution">
    <text evidence="2">The sequence shown here is derived from an EMBL/GenBank/DDBJ whole genome shotgun (WGS) entry which is preliminary data.</text>
</comment>
<gene>
    <name evidence="2" type="ORF">L1785_12165</name>
</gene>
<feature type="transmembrane region" description="Helical" evidence="1">
    <location>
        <begin position="36"/>
        <end position="54"/>
    </location>
</feature>
<keyword evidence="1" id="KW-1133">Transmembrane helix</keyword>